<proteinExistence type="predicted"/>
<dbReference type="PROSITE" id="PS51085">
    <property type="entry name" value="2FE2S_FER_2"/>
    <property type="match status" value="1"/>
</dbReference>
<accession>A0ABN3D3N0</accession>
<dbReference type="Gene3D" id="1.10.150.120">
    <property type="entry name" value="[2Fe-2S]-binding domain"/>
    <property type="match status" value="1"/>
</dbReference>
<keyword evidence="1" id="KW-0001">2Fe-2S</keyword>
<evidence type="ECO:0000256" key="3">
    <source>
        <dbReference type="ARBA" id="ARBA00023004"/>
    </source>
</evidence>
<evidence type="ECO:0000259" key="5">
    <source>
        <dbReference type="PROSITE" id="PS51085"/>
    </source>
</evidence>
<evidence type="ECO:0000256" key="1">
    <source>
        <dbReference type="ARBA" id="ARBA00022714"/>
    </source>
</evidence>
<dbReference type="SUPFAM" id="SSF54292">
    <property type="entry name" value="2Fe-2S ferredoxin-like"/>
    <property type="match status" value="1"/>
</dbReference>
<dbReference type="InterPro" id="IPR001041">
    <property type="entry name" value="2Fe-2S_ferredoxin-type"/>
</dbReference>
<dbReference type="InterPro" id="IPR036010">
    <property type="entry name" value="2Fe-2S_ferredoxin-like_sf"/>
</dbReference>
<dbReference type="Pfam" id="PF01799">
    <property type="entry name" value="Fer2_2"/>
    <property type="match status" value="1"/>
</dbReference>
<feature type="domain" description="2Fe-2S ferredoxin-type" evidence="5">
    <location>
        <begin position="10"/>
        <end position="86"/>
    </location>
</feature>
<evidence type="ECO:0000313" key="7">
    <source>
        <dbReference type="Proteomes" id="UP001499843"/>
    </source>
</evidence>
<sequence length="163" mass="17308">MIRVSPGNELTVRLTVNEAGHTLRVDPREPLSDVLRHRLGLTGTHVGCEQGVCGCCTILFDGEPARACLVLAVQADGHEIRTVESLTQPDGGLHPLQEAFGRHHALQCGFCTPGQLMNALALLPRAASMSDDDLRGAISGQLCRCTGYTPIVDAIRTAAGDLT</sequence>
<dbReference type="InterPro" id="IPR002888">
    <property type="entry name" value="2Fe-2S-bd"/>
</dbReference>
<keyword evidence="7" id="KW-1185">Reference proteome</keyword>
<comment type="caution">
    <text evidence="6">The sequence shown here is derived from an EMBL/GenBank/DDBJ whole genome shotgun (WGS) entry which is preliminary data.</text>
</comment>
<dbReference type="InterPro" id="IPR051452">
    <property type="entry name" value="Diverse_Oxidoreductases"/>
</dbReference>
<evidence type="ECO:0000256" key="2">
    <source>
        <dbReference type="ARBA" id="ARBA00022723"/>
    </source>
</evidence>
<dbReference type="Gene3D" id="3.10.20.30">
    <property type="match status" value="1"/>
</dbReference>
<dbReference type="RefSeq" id="WP_344495782.1">
    <property type="nucleotide sequence ID" value="NZ_BAAAQX010000065.1"/>
</dbReference>
<dbReference type="PANTHER" id="PTHR44379">
    <property type="entry name" value="OXIDOREDUCTASE WITH IRON-SULFUR SUBUNIT"/>
    <property type="match status" value="1"/>
</dbReference>
<reference evidence="6 7" key="1">
    <citation type="journal article" date="2019" name="Int. J. Syst. Evol. Microbiol.">
        <title>The Global Catalogue of Microorganisms (GCM) 10K type strain sequencing project: providing services to taxonomists for standard genome sequencing and annotation.</title>
        <authorList>
            <consortium name="The Broad Institute Genomics Platform"/>
            <consortium name="The Broad Institute Genome Sequencing Center for Infectious Disease"/>
            <person name="Wu L."/>
            <person name="Ma J."/>
        </authorList>
    </citation>
    <scope>NUCLEOTIDE SEQUENCE [LARGE SCALE GENOMIC DNA]</scope>
    <source>
        <strain evidence="6 7">JCM 16114</strain>
    </source>
</reference>
<dbReference type="EMBL" id="BAAAQX010000065">
    <property type="protein sequence ID" value="GAA2216301.1"/>
    <property type="molecule type" value="Genomic_DNA"/>
</dbReference>
<dbReference type="Proteomes" id="UP001499843">
    <property type="component" value="Unassembled WGS sequence"/>
</dbReference>
<dbReference type="InterPro" id="IPR036884">
    <property type="entry name" value="2Fe-2S-bd_dom_sf"/>
</dbReference>
<dbReference type="PANTHER" id="PTHR44379:SF8">
    <property type="entry name" value="XANTHINE DEHYDROGENASE IRON-SULFUR-BINDING SUBUNIT XDHC-RELATED"/>
    <property type="match status" value="1"/>
</dbReference>
<dbReference type="SUPFAM" id="SSF47741">
    <property type="entry name" value="CO dehydrogenase ISP C-domain like"/>
    <property type="match status" value="1"/>
</dbReference>
<protein>
    <submittedName>
        <fullName evidence="6">(2Fe-2S)-binding protein</fullName>
    </submittedName>
</protein>
<dbReference type="CDD" id="cd00207">
    <property type="entry name" value="fer2"/>
    <property type="match status" value="1"/>
</dbReference>
<keyword evidence="4" id="KW-0411">Iron-sulfur</keyword>
<name>A0ABN3D3N0_9ACTN</name>
<evidence type="ECO:0000313" key="6">
    <source>
        <dbReference type="EMBL" id="GAA2216301.1"/>
    </source>
</evidence>
<gene>
    <name evidence="6" type="ORF">GCM10009850_117700</name>
</gene>
<keyword evidence="3" id="KW-0408">Iron</keyword>
<evidence type="ECO:0000256" key="4">
    <source>
        <dbReference type="ARBA" id="ARBA00023014"/>
    </source>
</evidence>
<keyword evidence="2" id="KW-0479">Metal-binding</keyword>
<organism evidence="6 7">
    <name type="scientific">Nonomuraea monospora</name>
    <dbReference type="NCBI Taxonomy" id="568818"/>
    <lineage>
        <taxon>Bacteria</taxon>
        <taxon>Bacillati</taxon>
        <taxon>Actinomycetota</taxon>
        <taxon>Actinomycetes</taxon>
        <taxon>Streptosporangiales</taxon>
        <taxon>Streptosporangiaceae</taxon>
        <taxon>Nonomuraea</taxon>
    </lineage>
</organism>
<dbReference type="Pfam" id="PF00111">
    <property type="entry name" value="Fer2"/>
    <property type="match status" value="1"/>
</dbReference>
<dbReference type="InterPro" id="IPR012675">
    <property type="entry name" value="Beta-grasp_dom_sf"/>
</dbReference>